<dbReference type="AlphaFoldDB" id="A0A158JHA3"/>
<dbReference type="InterPro" id="IPR036259">
    <property type="entry name" value="MFS_trans_sf"/>
</dbReference>
<evidence type="ECO:0000313" key="3">
    <source>
        <dbReference type="Proteomes" id="UP000054683"/>
    </source>
</evidence>
<keyword evidence="1" id="KW-0472">Membrane</keyword>
<dbReference type="Gene3D" id="1.20.1250.20">
    <property type="entry name" value="MFS general substrate transporter like domains"/>
    <property type="match status" value="1"/>
</dbReference>
<gene>
    <name evidence="2" type="ORF">AWB69_07981</name>
</gene>
<organism evidence="2 3">
    <name type="scientific">Caballeronia udeis</name>
    <dbReference type="NCBI Taxonomy" id="1232866"/>
    <lineage>
        <taxon>Bacteria</taxon>
        <taxon>Pseudomonadati</taxon>
        <taxon>Pseudomonadota</taxon>
        <taxon>Betaproteobacteria</taxon>
        <taxon>Burkholderiales</taxon>
        <taxon>Burkholderiaceae</taxon>
        <taxon>Caballeronia</taxon>
    </lineage>
</organism>
<feature type="transmembrane region" description="Helical" evidence="1">
    <location>
        <begin position="103"/>
        <end position="122"/>
    </location>
</feature>
<feature type="transmembrane region" description="Helical" evidence="1">
    <location>
        <begin position="134"/>
        <end position="153"/>
    </location>
</feature>
<accession>A0A158JHA3</accession>
<feature type="transmembrane region" description="Helical" evidence="1">
    <location>
        <begin position="40"/>
        <end position="60"/>
    </location>
</feature>
<evidence type="ECO:0000313" key="2">
    <source>
        <dbReference type="EMBL" id="SAL68252.1"/>
    </source>
</evidence>
<dbReference type="Proteomes" id="UP000054683">
    <property type="component" value="Unassembled WGS sequence"/>
</dbReference>
<proteinExistence type="predicted"/>
<keyword evidence="1" id="KW-1133">Transmembrane helix</keyword>
<reference evidence="2 3" key="1">
    <citation type="submission" date="2016-01" db="EMBL/GenBank/DDBJ databases">
        <authorList>
            <person name="Oliw E.H."/>
        </authorList>
    </citation>
    <scope>NUCLEOTIDE SEQUENCE [LARGE SCALE GENOMIC DNA]</scope>
    <source>
        <strain evidence="2">LMG 27134</strain>
    </source>
</reference>
<feature type="transmembrane region" description="Helical" evidence="1">
    <location>
        <begin position="12"/>
        <end position="33"/>
    </location>
</feature>
<keyword evidence="1" id="KW-0812">Transmembrane</keyword>
<dbReference type="SUPFAM" id="SSF103473">
    <property type="entry name" value="MFS general substrate transporter"/>
    <property type="match status" value="1"/>
</dbReference>
<dbReference type="EMBL" id="FCOK02000091">
    <property type="protein sequence ID" value="SAL68252.1"/>
    <property type="molecule type" value="Genomic_DNA"/>
</dbReference>
<evidence type="ECO:0000256" key="1">
    <source>
        <dbReference type="SAM" id="Phobius"/>
    </source>
</evidence>
<protein>
    <submittedName>
        <fullName evidence="2">MFS transporter</fullName>
    </submittedName>
</protein>
<feature type="transmembrane region" description="Helical" evidence="1">
    <location>
        <begin position="66"/>
        <end position="82"/>
    </location>
</feature>
<name>A0A158JHA3_9BURK</name>
<sequence length="165" mass="16803">MAAGGNVSAASVGWLSAVPFLMAIIVMQILPLFVKGTGNLNRVASSTILISGLSIVLGAAFGDVSIALNIVLLVIAGATLYASQPPIWSTLNTIVSRKVAGRIVGTMNASGVIGGFSGSYLVGVARDVTGKFSAGLWVLGGCLILSSVLFLWVRQSQSLEVPAVA</sequence>